<feature type="compositionally biased region" description="Low complexity" evidence="1">
    <location>
        <begin position="266"/>
        <end position="277"/>
    </location>
</feature>
<organism evidence="3 4">
    <name type="scientific">Nocardioides pini</name>
    <dbReference type="NCBI Taxonomy" id="2975053"/>
    <lineage>
        <taxon>Bacteria</taxon>
        <taxon>Bacillati</taxon>
        <taxon>Actinomycetota</taxon>
        <taxon>Actinomycetes</taxon>
        <taxon>Propionibacteriales</taxon>
        <taxon>Nocardioidaceae</taxon>
        <taxon>Nocardioides</taxon>
    </lineage>
</organism>
<feature type="compositionally biased region" description="Basic and acidic residues" evidence="1">
    <location>
        <begin position="254"/>
        <end position="263"/>
    </location>
</feature>
<feature type="compositionally biased region" description="Gly residues" evidence="1">
    <location>
        <begin position="288"/>
        <end position="299"/>
    </location>
</feature>
<dbReference type="Pfam" id="PF10979">
    <property type="entry name" value="DUF2786"/>
    <property type="match status" value="1"/>
</dbReference>
<keyword evidence="4" id="KW-1185">Reference proteome</keyword>
<proteinExistence type="predicted"/>
<evidence type="ECO:0000256" key="1">
    <source>
        <dbReference type="SAM" id="MobiDB-lite"/>
    </source>
</evidence>
<accession>A0ABT4CCI7</accession>
<sequence>MTNTTAETIGKLLAKAERTDNPHEAEAFTRKAEALMVKLGIDEAMARQAAGQDVRPETIIERRIRVAVEAAKIGTWYPDGTTTTWACVSCDRDLPVKKFPTTGKEGGRGRECRECRDSRVAERKFITAETNAYNREHVVGWHTIAKALGSDLYFTGNYATAHLVGFESDVARIEMLVTSLKTQATLALWTWWKAEGDEANAYATDNDRTKARRDFVVSFYVVVARRLREQTKQTIDATPGAALALRDKAAELKDHMEDKDLRTTRGRSYSGSDAGADAGRRANLGGSNAVGGGHRAIGR</sequence>
<dbReference type="RefSeq" id="WP_268111586.1">
    <property type="nucleotide sequence ID" value="NZ_JAPPUX010000003.1"/>
</dbReference>
<name>A0ABT4CCI7_9ACTN</name>
<gene>
    <name evidence="3" type="ORF">NYO98_10360</name>
</gene>
<comment type="caution">
    <text evidence="3">The sequence shown here is derived from an EMBL/GenBank/DDBJ whole genome shotgun (WGS) entry which is preliminary data.</text>
</comment>
<evidence type="ECO:0000313" key="3">
    <source>
        <dbReference type="EMBL" id="MCY4726680.1"/>
    </source>
</evidence>
<evidence type="ECO:0000259" key="2">
    <source>
        <dbReference type="Pfam" id="PF10979"/>
    </source>
</evidence>
<reference evidence="3" key="1">
    <citation type="submission" date="2022-08" db="EMBL/GenBank/DDBJ databases">
        <title>Genome sequencing of Nocardioides sp. STR2.</title>
        <authorList>
            <person name="So Y."/>
        </authorList>
    </citation>
    <scope>NUCLEOTIDE SEQUENCE</scope>
    <source>
        <strain evidence="3">STR2</strain>
    </source>
</reference>
<protein>
    <submittedName>
        <fullName evidence="3">DUF2786 domain-containing protein</fullName>
    </submittedName>
</protein>
<dbReference type="Proteomes" id="UP001074726">
    <property type="component" value="Unassembled WGS sequence"/>
</dbReference>
<evidence type="ECO:0000313" key="4">
    <source>
        <dbReference type="Proteomes" id="UP001074726"/>
    </source>
</evidence>
<feature type="region of interest" description="Disordered" evidence="1">
    <location>
        <begin position="254"/>
        <end position="299"/>
    </location>
</feature>
<dbReference type="InterPro" id="IPR024498">
    <property type="entry name" value="DUF2786"/>
</dbReference>
<dbReference type="EMBL" id="JAPPUX010000003">
    <property type="protein sequence ID" value="MCY4726680.1"/>
    <property type="molecule type" value="Genomic_DNA"/>
</dbReference>
<feature type="domain" description="DUF2786" evidence="2">
    <location>
        <begin position="7"/>
        <end position="42"/>
    </location>
</feature>